<protein>
    <submittedName>
        <fullName evidence="5">Uncharacterized protein</fullName>
    </submittedName>
</protein>
<dbReference type="RefSeq" id="XP_037164950.1">
    <property type="nucleotide sequence ID" value="XM_037308176.1"/>
</dbReference>
<evidence type="ECO:0000313" key="5">
    <source>
        <dbReference type="EMBL" id="KAF6235582.1"/>
    </source>
</evidence>
<reference evidence="5 6" key="1">
    <citation type="journal article" date="2020" name="Genomics">
        <title>Complete, high-quality genomes from long-read metagenomic sequencing of two wolf lichen thalli reveals enigmatic genome architecture.</title>
        <authorList>
            <person name="McKenzie S.K."/>
            <person name="Walston R.F."/>
            <person name="Allen J.L."/>
        </authorList>
    </citation>
    <scope>NUCLEOTIDE SEQUENCE [LARGE SCALE GENOMIC DNA]</scope>
    <source>
        <strain evidence="5">WasteWater2</strain>
    </source>
</reference>
<dbReference type="PROSITE" id="PS50822">
    <property type="entry name" value="PIWI"/>
    <property type="match status" value="1"/>
</dbReference>
<dbReference type="SMART" id="SM01163">
    <property type="entry name" value="DUF1785"/>
    <property type="match status" value="1"/>
</dbReference>
<dbReference type="CDD" id="cd02846">
    <property type="entry name" value="PAZ_argonaute_like"/>
    <property type="match status" value="1"/>
</dbReference>
<dbReference type="SMART" id="SM00949">
    <property type="entry name" value="PAZ"/>
    <property type="match status" value="1"/>
</dbReference>
<evidence type="ECO:0000313" key="6">
    <source>
        <dbReference type="Proteomes" id="UP000578531"/>
    </source>
</evidence>
<evidence type="ECO:0000256" key="1">
    <source>
        <dbReference type="RuleBase" id="RU361178"/>
    </source>
</evidence>
<feature type="domain" description="Piwi" evidence="4">
    <location>
        <begin position="610"/>
        <end position="916"/>
    </location>
</feature>
<dbReference type="Pfam" id="PF16488">
    <property type="entry name" value="ArgoL2"/>
    <property type="match status" value="1"/>
</dbReference>
<dbReference type="Pfam" id="PF02170">
    <property type="entry name" value="PAZ"/>
    <property type="match status" value="1"/>
</dbReference>
<sequence length="988" mass="110350">MPGAHTKRSAAARGAPRRNQGGSAAGPAEAQPEPYDGPGSNAGEARSQVRGASQTRQAVDPAPDPAPQVLLRNVDFGGAAYNMFSQMPTTLMSRKAFSKAGKPAVIQVNSHIVEQWPTIDIYQYDIVIGSGTEKRGLVQAVWASKKVKSEISQYGPGFIFDVGHLGWATSQKPDRSFVVDLDVEKGQTPRAPRDGQPPRENKHRVAIKFAKKVQLATVRAYLEGTVDFDNGILEGINFLDHLLRETPSKSLINLRRSYFARHPVSEERTLLTGGVEAMKGVYQSIRLAEGKRLVVNVDVSNSCFWHPLPFNMLAFQLSGEKGPERFESTSHRQPDGRDTMYMPLFKRLCRNKFFVKHRGSDETKIWTVKQISRLNAKEHKFDVTEKATGKVTNMSVYEYFQKKYNIPLRQPWLPLVQTQKSNVLFPMEVCVMCDGQRYPFKLNSDQTANMIKFAVSRPPQRRQAIDQGLKKLDWANDPMLLGYGMKINPTMLKTNARILEPPEPLFAKGATAKPNFSGRWDLRGKVFLQPNDRPLKSWGIVVLMPQDRRPPVTVDQVEAFKKNFLTLYRGHGGQVENMNPPIVGGVPDDAKAIETCFMRAGSAANLRPQMLMVILSNKSAEVYNRVKKSCDCRFGIMSQCVQASNVVKNQPQYCSNVLMKFNCKLGGTTSMIKARKQYFEESTMIIGADVSHAAPGMVDMASMAAMTVSLDRTCSRYGAAVQSNGHRVEMITSSNIHEMLKPLVAWWMANVGNGHPPKHLYYFRDGVSEGQYTALLKQEVADIKQLMDEMGQRDPGNKPKMTVVVAEKRHHIRFFPPQGMAGDKNGNPVPGTLVERDVTHPWENDIYLCSHVAIQGTARPTHYHMLMDEANLPVEKFQTLLYEHCYQFQRATTPVSLFPAVYYAHLASNRATSHIDLAKNEISRINREKRGGKGIIKVSDGSDSEWAKLLPMEPTNGIGLEQIIGSSLMLLLVRSSSDLVPAPEKNYG</sequence>
<feature type="compositionally biased region" description="Low complexity" evidence="2">
    <location>
        <begin position="57"/>
        <end position="69"/>
    </location>
</feature>
<evidence type="ECO:0000259" key="4">
    <source>
        <dbReference type="PROSITE" id="PS50822"/>
    </source>
</evidence>
<dbReference type="OrthoDB" id="10252740at2759"/>
<dbReference type="Pfam" id="PF16486">
    <property type="entry name" value="ArgoN"/>
    <property type="match status" value="1"/>
</dbReference>
<dbReference type="EMBL" id="JACCJC010000024">
    <property type="protein sequence ID" value="KAF6235582.1"/>
    <property type="molecule type" value="Genomic_DNA"/>
</dbReference>
<dbReference type="InterPro" id="IPR045246">
    <property type="entry name" value="Piwi_ago-like"/>
</dbReference>
<dbReference type="InterPro" id="IPR032472">
    <property type="entry name" value="ArgoL2"/>
</dbReference>
<feature type="region of interest" description="Disordered" evidence="2">
    <location>
        <begin position="1"/>
        <end position="69"/>
    </location>
</feature>
<proteinExistence type="inferred from homology"/>
<dbReference type="SUPFAM" id="SSF53098">
    <property type="entry name" value="Ribonuclease H-like"/>
    <property type="match status" value="1"/>
</dbReference>
<dbReference type="AlphaFoldDB" id="A0A8H6FVP4"/>
<dbReference type="InterPro" id="IPR032473">
    <property type="entry name" value="Argonaute_Mid_dom"/>
</dbReference>
<dbReference type="PROSITE" id="PS50821">
    <property type="entry name" value="PAZ"/>
    <property type="match status" value="1"/>
</dbReference>
<comment type="caution">
    <text evidence="5">The sequence shown here is derived from an EMBL/GenBank/DDBJ whole genome shotgun (WGS) entry which is preliminary data.</text>
</comment>
<dbReference type="Pfam" id="PF16487">
    <property type="entry name" value="ArgoMid"/>
    <property type="match status" value="1"/>
</dbReference>
<dbReference type="CDD" id="cd04657">
    <property type="entry name" value="Piwi_ago-like"/>
    <property type="match status" value="1"/>
</dbReference>
<evidence type="ECO:0000256" key="2">
    <source>
        <dbReference type="SAM" id="MobiDB-lite"/>
    </source>
</evidence>
<dbReference type="Pfam" id="PF02171">
    <property type="entry name" value="Piwi"/>
    <property type="match status" value="1"/>
</dbReference>
<dbReference type="Proteomes" id="UP000578531">
    <property type="component" value="Unassembled WGS sequence"/>
</dbReference>
<dbReference type="InterPro" id="IPR012337">
    <property type="entry name" value="RNaseH-like_sf"/>
</dbReference>
<feature type="compositionally biased region" description="Basic residues" evidence="2">
    <location>
        <begin position="1"/>
        <end position="10"/>
    </location>
</feature>
<dbReference type="Gene3D" id="3.40.50.2300">
    <property type="match status" value="1"/>
</dbReference>
<comment type="similarity">
    <text evidence="1">Belongs to the argonaute family.</text>
</comment>
<dbReference type="Pfam" id="PF08699">
    <property type="entry name" value="ArgoL1"/>
    <property type="match status" value="1"/>
</dbReference>
<dbReference type="InterPro" id="IPR036397">
    <property type="entry name" value="RNaseH_sf"/>
</dbReference>
<dbReference type="PANTHER" id="PTHR22891">
    <property type="entry name" value="EUKARYOTIC TRANSLATION INITIATION FACTOR 2C"/>
    <property type="match status" value="1"/>
</dbReference>
<dbReference type="InterPro" id="IPR003100">
    <property type="entry name" value="PAZ_dom"/>
</dbReference>
<feature type="domain" description="PAZ" evidence="3">
    <location>
        <begin position="322"/>
        <end position="434"/>
    </location>
</feature>
<dbReference type="GO" id="GO:0003723">
    <property type="term" value="F:RNA binding"/>
    <property type="evidence" value="ECO:0007669"/>
    <property type="project" value="InterPro"/>
</dbReference>
<name>A0A8H6FVP4_9LECA</name>
<dbReference type="InterPro" id="IPR003165">
    <property type="entry name" value="Piwi"/>
</dbReference>
<accession>A0A8H6FVP4</accession>
<dbReference type="SUPFAM" id="SSF101690">
    <property type="entry name" value="PAZ domain"/>
    <property type="match status" value="1"/>
</dbReference>
<dbReference type="Gene3D" id="2.170.260.10">
    <property type="entry name" value="paz domain"/>
    <property type="match status" value="1"/>
</dbReference>
<evidence type="ECO:0000259" key="3">
    <source>
        <dbReference type="PROSITE" id="PS50821"/>
    </source>
</evidence>
<dbReference type="GeneID" id="59287926"/>
<keyword evidence="6" id="KW-1185">Reference proteome</keyword>
<dbReference type="Gene3D" id="3.30.420.10">
    <property type="entry name" value="Ribonuclease H-like superfamily/Ribonuclease H"/>
    <property type="match status" value="1"/>
</dbReference>
<dbReference type="InterPro" id="IPR032474">
    <property type="entry name" value="Argonaute_N"/>
</dbReference>
<dbReference type="InterPro" id="IPR036085">
    <property type="entry name" value="PAZ_dom_sf"/>
</dbReference>
<gene>
    <name evidence="5" type="ORF">HO173_006265</name>
</gene>
<dbReference type="SMART" id="SM00950">
    <property type="entry name" value="Piwi"/>
    <property type="match status" value="1"/>
</dbReference>
<dbReference type="InterPro" id="IPR014811">
    <property type="entry name" value="ArgoL1"/>
</dbReference>
<organism evidence="5 6">
    <name type="scientific">Letharia columbiana</name>
    <dbReference type="NCBI Taxonomy" id="112416"/>
    <lineage>
        <taxon>Eukaryota</taxon>
        <taxon>Fungi</taxon>
        <taxon>Dikarya</taxon>
        <taxon>Ascomycota</taxon>
        <taxon>Pezizomycotina</taxon>
        <taxon>Lecanoromycetes</taxon>
        <taxon>OSLEUM clade</taxon>
        <taxon>Lecanoromycetidae</taxon>
        <taxon>Lecanorales</taxon>
        <taxon>Lecanorineae</taxon>
        <taxon>Parmeliaceae</taxon>
        <taxon>Letharia</taxon>
    </lineage>
</organism>